<dbReference type="Proteomes" id="UP001151760">
    <property type="component" value="Unassembled WGS sequence"/>
</dbReference>
<dbReference type="SUPFAM" id="SSF56672">
    <property type="entry name" value="DNA/RNA polymerases"/>
    <property type="match status" value="1"/>
</dbReference>
<dbReference type="Gene3D" id="2.40.70.10">
    <property type="entry name" value="Acid Proteases"/>
    <property type="match status" value="1"/>
</dbReference>
<keyword evidence="3" id="KW-0540">Nuclease</keyword>
<evidence type="ECO:0000313" key="10">
    <source>
        <dbReference type="Proteomes" id="UP001151760"/>
    </source>
</evidence>
<evidence type="ECO:0000259" key="8">
    <source>
        <dbReference type="PROSITE" id="PS50158"/>
    </source>
</evidence>
<dbReference type="InterPro" id="IPR043128">
    <property type="entry name" value="Rev_trsase/Diguanyl_cyclase"/>
</dbReference>
<keyword evidence="6" id="KW-0863">Zinc-finger</keyword>
<dbReference type="Pfam" id="PF08284">
    <property type="entry name" value="RVP_2"/>
    <property type="match status" value="1"/>
</dbReference>
<keyword evidence="9" id="KW-0695">RNA-directed DNA polymerase</keyword>
<dbReference type="InterPro" id="IPR050951">
    <property type="entry name" value="Retrovirus_Pol_polyprotein"/>
</dbReference>
<dbReference type="PANTHER" id="PTHR37984">
    <property type="entry name" value="PROTEIN CBG26694"/>
    <property type="match status" value="1"/>
</dbReference>
<dbReference type="InterPro" id="IPR021109">
    <property type="entry name" value="Peptidase_aspartic_dom_sf"/>
</dbReference>
<dbReference type="InterPro" id="IPR001878">
    <property type="entry name" value="Znf_CCHC"/>
</dbReference>
<keyword evidence="4" id="KW-0255">Endonuclease</keyword>
<reference evidence="9" key="1">
    <citation type="journal article" date="2022" name="Int. J. Mol. Sci.">
        <title>Draft Genome of Tanacetum Coccineum: Genomic Comparison of Closely Related Tanacetum-Family Plants.</title>
        <authorList>
            <person name="Yamashiro T."/>
            <person name="Shiraishi A."/>
            <person name="Nakayama K."/>
            <person name="Satake H."/>
        </authorList>
    </citation>
    <scope>NUCLEOTIDE SEQUENCE</scope>
</reference>
<feature type="region of interest" description="Disordered" evidence="7">
    <location>
        <begin position="113"/>
        <end position="137"/>
    </location>
</feature>
<keyword evidence="5" id="KW-0511">Multifunctional enzyme</keyword>
<keyword evidence="6" id="KW-0862">Zinc</keyword>
<evidence type="ECO:0000256" key="6">
    <source>
        <dbReference type="PROSITE-ProRule" id="PRU00047"/>
    </source>
</evidence>
<dbReference type="Pfam" id="PF17919">
    <property type="entry name" value="RT_RNaseH_2"/>
    <property type="match status" value="1"/>
</dbReference>
<dbReference type="SMART" id="SM00343">
    <property type="entry name" value="ZnF_C2HC"/>
    <property type="match status" value="1"/>
</dbReference>
<evidence type="ECO:0000256" key="4">
    <source>
        <dbReference type="ARBA" id="ARBA00022759"/>
    </source>
</evidence>
<keyword evidence="6" id="KW-0479">Metal-binding</keyword>
<keyword evidence="4" id="KW-0378">Hydrolase</keyword>
<keyword evidence="2" id="KW-0548">Nucleotidyltransferase</keyword>
<dbReference type="PANTHER" id="PTHR37984:SF5">
    <property type="entry name" value="PROTEIN NYNRIN-LIKE"/>
    <property type="match status" value="1"/>
</dbReference>
<proteinExistence type="predicted"/>
<dbReference type="InterPro" id="IPR043502">
    <property type="entry name" value="DNA/RNA_pol_sf"/>
</dbReference>
<dbReference type="CDD" id="cd00303">
    <property type="entry name" value="retropepsin_like"/>
    <property type="match status" value="1"/>
</dbReference>
<sequence>MESVQDMSGCGANQKVKYTTDLFIDKALTWWNTQVQTRGREAAVGMTCEDFKDLMRKEFCPNNEIQKLEIKIERYIYGLALHICAMVAATKPTTIQSVMLKARMLTDEAIRNGSLKKNTENRGNSGELSRKENVRDDNKRFRTGRMFATITSPVRKEYTGTTPKCTNCSFYHNLEMPCRKCTNCNRLGHFAKDCRAGPMIVTLGGTDHYKVACPRLNRAPRPGGNRQNQPMAIEGGQGCGNNGNQARRVAFMMGAEEARQDPNIVMGMFTLNNHYATTLFDSGADYRFVSTIFIPLLDIEPSDLGFSYEIEIPRGQVVEINKVIRDYKLEIEGHTFDIDLIQFGHRSFDVIVGMDRLSQYKAEIVYHAKVVRIPLPHSEILSVLGEKPEEKVRYFMSTKTEEPKLKDIVIVRNFPESPYRFVPSELEELSSQLIELLDKGFIRQARRHGEHWIKEEHEMHLGLILELLKKEKLYAKFSKCEFWLQEVQFLGHVINGEGIHVDPNKIEAGEEHEEAFQILKDKLCNAPILALPDGPEDFIVYCDASCLGLGGVLMHRGRVISYASRWEFRSLEKGQYGVSKGFDTAYWGFLGAQIRRIFLDGYGILVVRIIELFNDYDCEIRYHPGKVNVEADALSRKERIKPRRVRAMNMTIQPSIKDRILAAQNEASEVVDAPAEILRGLD</sequence>
<dbReference type="EMBL" id="BQNB010008900">
    <property type="protein sequence ID" value="GJS55909.1"/>
    <property type="molecule type" value="Genomic_DNA"/>
</dbReference>
<keyword evidence="1" id="KW-0808">Transferase</keyword>
<evidence type="ECO:0000313" key="9">
    <source>
        <dbReference type="EMBL" id="GJS55909.1"/>
    </source>
</evidence>
<evidence type="ECO:0000256" key="7">
    <source>
        <dbReference type="SAM" id="MobiDB-lite"/>
    </source>
</evidence>
<dbReference type="Gene3D" id="3.30.70.270">
    <property type="match status" value="1"/>
</dbReference>
<dbReference type="InterPro" id="IPR041577">
    <property type="entry name" value="RT_RNaseH_2"/>
</dbReference>
<evidence type="ECO:0000256" key="2">
    <source>
        <dbReference type="ARBA" id="ARBA00022695"/>
    </source>
</evidence>
<name>A0ABQ4WSQ1_9ASTR</name>
<comment type="caution">
    <text evidence="9">The sequence shown here is derived from an EMBL/GenBank/DDBJ whole genome shotgun (WGS) entry which is preliminary data.</text>
</comment>
<reference evidence="9" key="2">
    <citation type="submission" date="2022-01" db="EMBL/GenBank/DDBJ databases">
        <authorList>
            <person name="Yamashiro T."/>
            <person name="Shiraishi A."/>
            <person name="Satake H."/>
            <person name="Nakayama K."/>
        </authorList>
    </citation>
    <scope>NUCLEOTIDE SEQUENCE</scope>
</reference>
<dbReference type="GO" id="GO:0003964">
    <property type="term" value="F:RNA-directed DNA polymerase activity"/>
    <property type="evidence" value="ECO:0007669"/>
    <property type="project" value="UniProtKB-KW"/>
</dbReference>
<gene>
    <name evidence="9" type="ORF">Tco_0629271</name>
</gene>
<evidence type="ECO:0000256" key="5">
    <source>
        <dbReference type="ARBA" id="ARBA00023268"/>
    </source>
</evidence>
<evidence type="ECO:0000256" key="1">
    <source>
        <dbReference type="ARBA" id="ARBA00022679"/>
    </source>
</evidence>
<accession>A0ABQ4WSQ1</accession>
<evidence type="ECO:0000256" key="3">
    <source>
        <dbReference type="ARBA" id="ARBA00022722"/>
    </source>
</evidence>
<keyword evidence="10" id="KW-1185">Reference proteome</keyword>
<organism evidence="9 10">
    <name type="scientific">Tanacetum coccineum</name>
    <dbReference type="NCBI Taxonomy" id="301880"/>
    <lineage>
        <taxon>Eukaryota</taxon>
        <taxon>Viridiplantae</taxon>
        <taxon>Streptophyta</taxon>
        <taxon>Embryophyta</taxon>
        <taxon>Tracheophyta</taxon>
        <taxon>Spermatophyta</taxon>
        <taxon>Magnoliopsida</taxon>
        <taxon>eudicotyledons</taxon>
        <taxon>Gunneridae</taxon>
        <taxon>Pentapetalae</taxon>
        <taxon>asterids</taxon>
        <taxon>campanulids</taxon>
        <taxon>Asterales</taxon>
        <taxon>Asteraceae</taxon>
        <taxon>Asteroideae</taxon>
        <taxon>Anthemideae</taxon>
        <taxon>Anthemidinae</taxon>
        <taxon>Tanacetum</taxon>
    </lineage>
</organism>
<feature type="compositionally biased region" description="Basic and acidic residues" evidence="7">
    <location>
        <begin position="128"/>
        <end position="137"/>
    </location>
</feature>
<dbReference type="SUPFAM" id="SSF50630">
    <property type="entry name" value="Acid proteases"/>
    <property type="match status" value="1"/>
</dbReference>
<protein>
    <submittedName>
        <fullName evidence="9">Reverse transcriptase domain-containing protein</fullName>
    </submittedName>
</protein>
<dbReference type="Pfam" id="PF00098">
    <property type="entry name" value="zf-CCHC"/>
    <property type="match status" value="1"/>
</dbReference>
<feature type="domain" description="CCHC-type" evidence="8">
    <location>
        <begin position="179"/>
        <end position="195"/>
    </location>
</feature>
<dbReference type="PROSITE" id="PS50158">
    <property type="entry name" value="ZF_CCHC"/>
    <property type="match status" value="1"/>
</dbReference>